<organism evidence="5 6">
    <name type="scientific">Entotheonella factor</name>
    <dbReference type="NCBI Taxonomy" id="1429438"/>
    <lineage>
        <taxon>Bacteria</taxon>
        <taxon>Pseudomonadati</taxon>
        <taxon>Nitrospinota/Tectimicrobiota group</taxon>
        <taxon>Candidatus Tectimicrobiota</taxon>
        <taxon>Candidatus Entotheonellia</taxon>
        <taxon>Candidatus Entotheonellales</taxon>
        <taxon>Candidatus Entotheonellaceae</taxon>
        <taxon>Candidatus Entotheonella</taxon>
    </lineage>
</organism>
<keyword evidence="6" id="KW-1185">Reference proteome</keyword>
<evidence type="ECO:0000259" key="2">
    <source>
        <dbReference type="Pfam" id="PF07929"/>
    </source>
</evidence>
<dbReference type="AlphaFoldDB" id="W4LD61"/>
<dbReference type="InterPro" id="IPR055733">
    <property type="entry name" value="DUF7309"/>
</dbReference>
<dbReference type="EMBL" id="AZHW01000855">
    <property type="protein sequence ID" value="ETW95927.1"/>
    <property type="molecule type" value="Genomic_DNA"/>
</dbReference>
<evidence type="ECO:0000313" key="5">
    <source>
        <dbReference type="EMBL" id="ETW95927.1"/>
    </source>
</evidence>
<protein>
    <submittedName>
        <fullName evidence="5">Uncharacterized protein</fullName>
    </submittedName>
</protein>
<feature type="region of interest" description="Disordered" evidence="1">
    <location>
        <begin position="554"/>
        <end position="585"/>
    </location>
</feature>
<feature type="region of interest" description="Disordered" evidence="1">
    <location>
        <begin position="409"/>
        <end position="430"/>
    </location>
</feature>
<feature type="domain" description="DUF7309" evidence="4">
    <location>
        <begin position="160"/>
        <end position="228"/>
    </location>
</feature>
<dbReference type="Pfam" id="PF07929">
    <property type="entry name" value="PRiA4_ORF3"/>
    <property type="match status" value="1"/>
</dbReference>
<evidence type="ECO:0000313" key="6">
    <source>
        <dbReference type="Proteomes" id="UP000019141"/>
    </source>
</evidence>
<feature type="compositionally biased region" description="Acidic residues" evidence="1">
    <location>
        <begin position="575"/>
        <end position="585"/>
    </location>
</feature>
<dbReference type="Pfam" id="PF22007">
    <property type="entry name" value="DUF6930"/>
    <property type="match status" value="1"/>
</dbReference>
<dbReference type="HOGENOM" id="CLU_465961_0_0_7"/>
<comment type="caution">
    <text evidence="5">The sequence shown here is derived from an EMBL/GenBank/DDBJ whole genome shotgun (WGS) entry which is preliminary data.</text>
</comment>
<gene>
    <name evidence="5" type="ORF">ETSY1_28645</name>
</gene>
<evidence type="ECO:0000259" key="3">
    <source>
        <dbReference type="Pfam" id="PF22007"/>
    </source>
</evidence>
<proteinExistence type="predicted"/>
<sequence length="585" mass="65354">MPRKKRKTVPPKLPLSAGEVWEIGQRPLTGLVSLPDDATVELPTMLFVVEADSGSPISGVPMMPDAPLSDWVDHLKQAMHEPMFGAPRRPEVMRVSSEAEAEVLRTGLDEAEITIEVTEVLEAVDDVHTKAMNMFGHVQNDYRAQADTAGETLSDDALRALYSVAQRFYRKALWEEFDDSEIFSIAFQTVEGQTQTNYVFLMGIMGEEFGLALYASLDDLQRVYDLDIDDVETFPPTLDEDDEEAWEASADMAAQLLSVPSISLSYTPKRDLPQPLLEEAQALKLPVAKQSAYPLMMRTGQGMQVANLADLRQIFVALHAILGWDQQVETVDLEDEIDETLTVEVPAMADALPALTAEVTLIVNPFTEDEDFVDLDDDDDAEPLISIDVNRMRELLDPSLLQELEDIDAPSQKQPKRAAPQTGDQPPAAKSNQVYTVKVFLTAGPVEAFEDEEISREILLLGHHTLHDLHQAIFDAFEREEEHLYEFNLGASPQDRSRLYFYSGGWNDDDEDTGDPTTAVFDELDLSEGQYFGYIFDMGDEWEHVIEVISIKSGPGKGKYPRMGKKIGAAPPQYPDDDEDDDDFE</sequence>
<dbReference type="Pfam" id="PF23988">
    <property type="entry name" value="DUF7309"/>
    <property type="match status" value="1"/>
</dbReference>
<feature type="domain" description="Plasmid pRiA4b Orf3-like" evidence="2">
    <location>
        <begin position="450"/>
        <end position="572"/>
    </location>
</feature>
<dbReference type="Proteomes" id="UP000019141">
    <property type="component" value="Unassembled WGS sequence"/>
</dbReference>
<dbReference type="InterPro" id="IPR012912">
    <property type="entry name" value="Plasmid_pRiA4b_Orf3-like"/>
</dbReference>
<dbReference type="Gene3D" id="3.10.290.30">
    <property type="entry name" value="MM3350-like"/>
    <property type="match status" value="1"/>
</dbReference>
<reference evidence="5 6" key="1">
    <citation type="journal article" date="2014" name="Nature">
        <title>An environmental bacterial taxon with a large and distinct metabolic repertoire.</title>
        <authorList>
            <person name="Wilson M.C."/>
            <person name="Mori T."/>
            <person name="Ruckert C."/>
            <person name="Uria A.R."/>
            <person name="Helf M.J."/>
            <person name="Takada K."/>
            <person name="Gernert C."/>
            <person name="Steffens U.A."/>
            <person name="Heycke N."/>
            <person name="Schmitt S."/>
            <person name="Rinke C."/>
            <person name="Helfrich E.J."/>
            <person name="Brachmann A.O."/>
            <person name="Gurgui C."/>
            <person name="Wakimoto T."/>
            <person name="Kracht M."/>
            <person name="Crusemann M."/>
            <person name="Hentschel U."/>
            <person name="Abe I."/>
            <person name="Matsunaga S."/>
            <person name="Kalinowski J."/>
            <person name="Takeyama H."/>
            <person name="Piel J."/>
        </authorList>
    </citation>
    <scope>NUCLEOTIDE SEQUENCE [LARGE SCALE GENOMIC DNA]</scope>
    <source>
        <strain evidence="6">TSY1</strain>
    </source>
</reference>
<evidence type="ECO:0000256" key="1">
    <source>
        <dbReference type="SAM" id="MobiDB-lite"/>
    </source>
</evidence>
<dbReference type="InterPro" id="IPR054216">
    <property type="entry name" value="DUF6930"/>
</dbReference>
<name>W4LD61_ENTF1</name>
<accession>W4LD61</accession>
<dbReference type="InterPro" id="IPR024047">
    <property type="entry name" value="MM3350-like_sf"/>
</dbReference>
<dbReference type="SUPFAM" id="SSF159941">
    <property type="entry name" value="MM3350-like"/>
    <property type="match status" value="1"/>
</dbReference>
<evidence type="ECO:0000259" key="4">
    <source>
        <dbReference type="Pfam" id="PF23988"/>
    </source>
</evidence>
<feature type="domain" description="DUF6930" evidence="3">
    <location>
        <begin position="12"/>
        <end position="127"/>
    </location>
</feature>